<dbReference type="PROSITE" id="PS50005">
    <property type="entry name" value="TPR"/>
    <property type="match status" value="1"/>
</dbReference>
<dbReference type="RefSeq" id="WP_343891092.1">
    <property type="nucleotide sequence ID" value="NZ_BAAAEH010000038.1"/>
</dbReference>
<sequence>MRNRRPLMIAGSLSILAAALIAFASTGSARAAGAADARLELSRSLGLLHAGNISAARRHAQAAIKADPGWGLAHAVLARIYLALEDGVAAEGELGRARDAGFDIERAHQLYAHAWLLQGDPKRAIAEAGKAEPRFAGYALRVGARALAAQGDLPGAQQTLARLLAVAPRDSAAWSDLGRVRYTSGDTAGAIDAATRAIALDGNNIEALTLRGELVRGQYGLVAALPWFEAALKHDAYYHPALIEYAATLGDAGRYADMLEATRHALAARPGSPQAFYLQAVLAARAGNYDLSRSLMERTAGKLDGLPGAMLLGGVLSYQAGAYEQAIEQWRGLVGRQPMNLSVRRLLATALLRSGDAKSALDVLRPIALRGDADSYTLSLVARAFERTGERDWSSRFLDRAAWPAHGGSTPFGTDDSLPVLGNAANDAPDDPVLRLDYLRGLIDAGDTGAALGQAQALARDHPGAPAAQLALGDVLMVMKRYGDAATAYARAADARFDEPTMLRAVDALDRGGRRQEAANVLALFLSQNPQSIAGQRLAAHWQIAGGDWDTAIDTLEGLRGQIGNRDGALLAELAYAYIGDDDPDTGLVYARAAYRLAPMNPVATDAYGWALYQQGNTGPALQLLEKAASIAPEHSVLRWHLGQAYADLGRKAEAVSQIKAALADPGFDDRNAAIAALKALGTPIA</sequence>
<dbReference type="InterPro" id="IPR051012">
    <property type="entry name" value="CellSynth/LPSAsmb/PSIAsmb"/>
</dbReference>
<reference evidence="5 6" key="1">
    <citation type="submission" date="2024-05" db="EMBL/GenBank/DDBJ databases">
        <authorList>
            <person name="Liu Q."/>
            <person name="Xin Y.-H."/>
        </authorList>
    </citation>
    <scope>NUCLEOTIDE SEQUENCE [LARGE SCALE GENOMIC DNA]</scope>
    <source>
        <strain evidence="5 6">CGMCC 1.10181</strain>
    </source>
</reference>
<feature type="signal peptide" evidence="4">
    <location>
        <begin position="1"/>
        <end position="31"/>
    </location>
</feature>
<evidence type="ECO:0000313" key="6">
    <source>
        <dbReference type="Proteomes" id="UP001419910"/>
    </source>
</evidence>
<keyword evidence="2 3" id="KW-0802">TPR repeat</keyword>
<keyword evidence="1" id="KW-0677">Repeat</keyword>
<proteinExistence type="predicted"/>
<dbReference type="PANTHER" id="PTHR45586">
    <property type="entry name" value="TPR REPEAT-CONTAINING PROTEIN PA4667"/>
    <property type="match status" value="1"/>
</dbReference>
<dbReference type="EMBL" id="JBDIME010000032">
    <property type="protein sequence ID" value="MEN2792740.1"/>
    <property type="molecule type" value="Genomic_DNA"/>
</dbReference>
<organism evidence="5 6">
    <name type="scientific">Sphingomonas oligophenolica</name>
    <dbReference type="NCBI Taxonomy" id="301154"/>
    <lineage>
        <taxon>Bacteria</taxon>
        <taxon>Pseudomonadati</taxon>
        <taxon>Pseudomonadota</taxon>
        <taxon>Alphaproteobacteria</taxon>
        <taxon>Sphingomonadales</taxon>
        <taxon>Sphingomonadaceae</taxon>
        <taxon>Sphingomonas</taxon>
    </lineage>
</organism>
<dbReference type="InterPro" id="IPR011990">
    <property type="entry name" value="TPR-like_helical_dom_sf"/>
</dbReference>
<gene>
    <name evidence="5" type="ORF">ABC974_24135</name>
</gene>
<dbReference type="Pfam" id="PF14559">
    <property type="entry name" value="TPR_19"/>
    <property type="match status" value="1"/>
</dbReference>
<dbReference type="PANTHER" id="PTHR45586:SF1">
    <property type="entry name" value="LIPOPOLYSACCHARIDE ASSEMBLY PROTEIN B"/>
    <property type="match status" value="1"/>
</dbReference>
<evidence type="ECO:0000256" key="2">
    <source>
        <dbReference type="ARBA" id="ARBA00022803"/>
    </source>
</evidence>
<dbReference type="Proteomes" id="UP001419910">
    <property type="component" value="Unassembled WGS sequence"/>
</dbReference>
<dbReference type="InterPro" id="IPR019734">
    <property type="entry name" value="TPR_rpt"/>
</dbReference>
<dbReference type="Gene3D" id="1.25.40.10">
    <property type="entry name" value="Tetratricopeptide repeat domain"/>
    <property type="match status" value="4"/>
</dbReference>
<feature type="repeat" description="TPR" evidence="3">
    <location>
        <begin position="171"/>
        <end position="204"/>
    </location>
</feature>
<protein>
    <submittedName>
        <fullName evidence="5">Tetratricopeptide repeat protein</fullName>
    </submittedName>
</protein>
<evidence type="ECO:0000256" key="4">
    <source>
        <dbReference type="SAM" id="SignalP"/>
    </source>
</evidence>
<comment type="caution">
    <text evidence="5">The sequence shown here is derived from an EMBL/GenBank/DDBJ whole genome shotgun (WGS) entry which is preliminary data.</text>
</comment>
<dbReference type="SMART" id="SM00028">
    <property type="entry name" value="TPR"/>
    <property type="match status" value="8"/>
</dbReference>
<name>A0ABU9YAA3_9SPHN</name>
<evidence type="ECO:0000313" key="5">
    <source>
        <dbReference type="EMBL" id="MEN2792740.1"/>
    </source>
</evidence>
<dbReference type="SUPFAM" id="SSF48452">
    <property type="entry name" value="TPR-like"/>
    <property type="match status" value="5"/>
</dbReference>
<evidence type="ECO:0000256" key="1">
    <source>
        <dbReference type="ARBA" id="ARBA00022737"/>
    </source>
</evidence>
<keyword evidence="4" id="KW-0732">Signal</keyword>
<keyword evidence="6" id="KW-1185">Reference proteome</keyword>
<accession>A0ABU9YAA3</accession>
<dbReference type="Pfam" id="PF13432">
    <property type="entry name" value="TPR_16"/>
    <property type="match status" value="4"/>
</dbReference>
<feature type="chain" id="PRO_5045453045" evidence="4">
    <location>
        <begin position="32"/>
        <end position="686"/>
    </location>
</feature>
<evidence type="ECO:0000256" key="3">
    <source>
        <dbReference type="PROSITE-ProRule" id="PRU00339"/>
    </source>
</evidence>